<dbReference type="Gene3D" id="3.20.20.80">
    <property type="entry name" value="Glycosidases"/>
    <property type="match status" value="1"/>
</dbReference>
<dbReference type="InterPro" id="IPR051913">
    <property type="entry name" value="GH2_Domain-Containing"/>
</dbReference>
<evidence type="ECO:0000259" key="5">
    <source>
        <dbReference type="Pfam" id="PF02836"/>
    </source>
</evidence>
<dbReference type="InterPro" id="IPR040605">
    <property type="entry name" value="Glyco_hydro2_dom5"/>
</dbReference>
<dbReference type="InterPro" id="IPR008979">
    <property type="entry name" value="Galactose-bd-like_sf"/>
</dbReference>
<comment type="similarity">
    <text evidence="1">Belongs to the glycosyl hydrolase 2 family.</text>
</comment>
<evidence type="ECO:0000313" key="9">
    <source>
        <dbReference type="Proteomes" id="UP000267017"/>
    </source>
</evidence>
<dbReference type="PANTHER" id="PTHR42732:SF1">
    <property type="entry name" value="BETA-MANNOSIDASE"/>
    <property type="match status" value="1"/>
</dbReference>
<dbReference type="SUPFAM" id="SSF51445">
    <property type="entry name" value="(Trans)glycosidases"/>
    <property type="match status" value="1"/>
</dbReference>
<dbReference type="RefSeq" id="WP_128632406.1">
    <property type="nucleotide sequence ID" value="NZ_RRCN01000001.1"/>
</dbReference>
<evidence type="ECO:0000259" key="6">
    <source>
        <dbReference type="Pfam" id="PF16355"/>
    </source>
</evidence>
<organism evidence="8 9">
    <name type="scientific">Paenibacillus oralis</name>
    <dbReference type="NCBI Taxonomy" id="2490856"/>
    <lineage>
        <taxon>Bacteria</taxon>
        <taxon>Bacillati</taxon>
        <taxon>Bacillota</taxon>
        <taxon>Bacilli</taxon>
        <taxon>Bacillales</taxon>
        <taxon>Paenibacillaceae</taxon>
        <taxon>Paenibacillus</taxon>
    </lineage>
</organism>
<reference evidence="8 9" key="1">
    <citation type="submission" date="2018-11" db="EMBL/GenBank/DDBJ databases">
        <title>Genome sequencing of Paenibacillus sp. KCOM 3021 (= ChDC PVNT-B20).</title>
        <authorList>
            <person name="Kook J.-K."/>
            <person name="Park S.-N."/>
            <person name="Lim Y.K."/>
        </authorList>
    </citation>
    <scope>NUCLEOTIDE SEQUENCE [LARGE SCALE GENOMIC DNA]</scope>
    <source>
        <strain evidence="8 9">KCOM 3021</strain>
    </source>
</reference>
<dbReference type="Gene3D" id="2.60.40.10">
    <property type="entry name" value="Immunoglobulins"/>
    <property type="match status" value="3"/>
</dbReference>
<dbReference type="InterPro" id="IPR013783">
    <property type="entry name" value="Ig-like_fold"/>
</dbReference>
<comment type="caution">
    <text evidence="8">The sequence shown here is derived from an EMBL/GenBank/DDBJ whole genome shotgun (WGS) entry which is preliminary data.</text>
</comment>
<dbReference type="Pfam" id="PF16355">
    <property type="entry name" value="DUF4982"/>
    <property type="match status" value="1"/>
</dbReference>
<feature type="domain" description="Glycoside hydrolase family 2 catalytic" evidence="5">
    <location>
        <begin position="274"/>
        <end position="432"/>
    </location>
</feature>
<dbReference type="SUPFAM" id="SSF49303">
    <property type="entry name" value="beta-Galactosidase/glucuronidase domain"/>
    <property type="match status" value="1"/>
</dbReference>
<name>A0A3P3U2M1_9BACL</name>
<dbReference type="GO" id="GO:0005975">
    <property type="term" value="P:carbohydrate metabolic process"/>
    <property type="evidence" value="ECO:0007669"/>
    <property type="project" value="InterPro"/>
</dbReference>
<sequence>MIRQSFNRDWTVGPPKDFFNIAPCMEPEPVTLPHDAMIAQKRSAQSVSGGKKGFFADKTYEYVKLFHVPLTYKEKRVTFEFEGVYMNAMVYINGDFAGQHPYGYSNFYIKADRFLKYGEENEIKVVAKSNDDSRWYTGTGIYRNTQIIVSDMVHIALDGVKITTPDITLERAIVNVATMVENEGIHPETTTIVTEIVDSEGNIVATDTAPLTAFPGERLTLRQRLYVKQPSLWNVDTPYLYTCRSKVMLGDNLVDEEIHTFGIRALSLDAEAGLRINGEVVKLRGACIHHDNGVIGAATIDRAEQRRIEILKQAGFNAIRSAHNPISKTMLDACDRLGMLVMDESFDTWTVNKSSYDYALYFPAWWEADLEAMVNKDFNHPSVIMYSIGNEIPENGSPHGAAWGRKLAEKIRSLDNTRYVTNSINAFLSVLDQFLKAMKDHVSIKDRMSGDVNTAMANAGTAMKRAQTSELVTKAVAESFAAVDIAGYNYADNRYVMDRALFPNRVIVGSETFPRDIAANWKLVKENGYIIGDFTWTGWNYLGEAGIGMTQQENLSQGLSGAYPWLGANCGDIDILGNRRPISYYREIVFGLRKQPYLAIERPHYYGNKPTNPWSWSDTIASWSWEGFEGKPIAVEVYSYADEVELLVNGITIGKASTGESNDYKAVFDTVYTPGEIVAVAYTDGIETGRTALKSAGSGLNLKVGVDRTFITADDNDLAFVSISLVDDQGILKPLSDREVTVKVEGAGILQGFGNANPMTEEDFFDNVHSTFDGKALAVIRPTGSGAIHVFVEAEGCPSQVLRIEATDLDNLGGTWNGTNR</sequence>
<evidence type="ECO:0000256" key="1">
    <source>
        <dbReference type="ARBA" id="ARBA00007401"/>
    </source>
</evidence>
<dbReference type="Proteomes" id="UP000267017">
    <property type="component" value="Unassembled WGS sequence"/>
</dbReference>
<dbReference type="InterPro" id="IPR006103">
    <property type="entry name" value="Glyco_hydro_2_cat"/>
</dbReference>
<gene>
    <name evidence="8" type="ORF">EHV15_17980</name>
</gene>
<dbReference type="InterPro" id="IPR006102">
    <property type="entry name" value="Ig-like_GH2"/>
</dbReference>
<evidence type="ECO:0000256" key="2">
    <source>
        <dbReference type="ARBA" id="ARBA00022801"/>
    </source>
</evidence>
<keyword evidence="3" id="KW-0326">Glycosidase</keyword>
<dbReference type="Gene3D" id="2.60.120.260">
    <property type="entry name" value="Galactose-binding domain-like"/>
    <property type="match status" value="1"/>
</dbReference>
<dbReference type="AlphaFoldDB" id="A0A3P3U2M1"/>
<dbReference type="SUPFAM" id="SSF49785">
    <property type="entry name" value="Galactose-binding domain-like"/>
    <property type="match status" value="1"/>
</dbReference>
<dbReference type="Pfam" id="PF18565">
    <property type="entry name" value="Glyco_hydro2_C5"/>
    <property type="match status" value="1"/>
</dbReference>
<evidence type="ECO:0000256" key="3">
    <source>
        <dbReference type="ARBA" id="ARBA00023295"/>
    </source>
</evidence>
<dbReference type="OrthoDB" id="9762066at2"/>
<dbReference type="PANTHER" id="PTHR42732">
    <property type="entry name" value="BETA-GALACTOSIDASE"/>
    <property type="match status" value="1"/>
</dbReference>
<keyword evidence="2 8" id="KW-0378">Hydrolase</keyword>
<dbReference type="InterPro" id="IPR036156">
    <property type="entry name" value="Beta-gal/glucu_dom_sf"/>
</dbReference>
<protein>
    <submittedName>
        <fullName evidence="8">Glycoside hydrolase family 2 protein</fullName>
    </submittedName>
</protein>
<dbReference type="Pfam" id="PF00703">
    <property type="entry name" value="Glyco_hydro_2"/>
    <property type="match status" value="1"/>
</dbReference>
<dbReference type="Pfam" id="PF02836">
    <property type="entry name" value="Glyco_hydro_2_C"/>
    <property type="match status" value="1"/>
</dbReference>
<dbReference type="EMBL" id="RRCN01000001">
    <property type="protein sequence ID" value="RRJ64602.1"/>
    <property type="molecule type" value="Genomic_DNA"/>
</dbReference>
<keyword evidence="9" id="KW-1185">Reference proteome</keyword>
<feature type="domain" description="Glycoside hydrolase family 2 immunoglobulin-like beta-sandwich" evidence="4">
    <location>
        <begin position="158"/>
        <end position="264"/>
    </location>
</feature>
<evidence type="ECO:0000313" key="8">
    <source>
        <dbReference type="EMBL" id="RRJ64602.1"/>
    </source>
</evidence>
<dbReference type="InterPro" id="IPR032311">
    <property type="entry name" value="DUF4982"/>
</dbReference>
<dbReference type="PRINTS" id="PR00132">
    <property type="entry name" value="GLHYDRLASE2"/>
</dbReference>
<evidence type="ECO:0000259" key="4">
    <source>
        <dbReference type="Pfam" id="PF00703"/>
    </source>
</evidence>
<dbReference type="InterPro" id="IPR017853">
    <property type="entry name" value="GH"/>
</dbReference>
<feature type="domain" description="Glycoside hydrolase family 2" evidence="7">
    <location>
        <begin position="702"/>
        <end position="801"/>
    </location>
</feature>
<proteinExistence type="inferred from homology"/>
<dbReference type="InterPro" id="IPR006101">
    <property type="entry name" value="Glyco_hydro_2"/>
</dbReference>
<feature type="domain" description="DUF4982" evidence="6">
    <location>
        <begin position="630"/>
        <end position="687"/>
    </location>
</feature>
<dbReference type="GO" id="GO:0004553">
    <property type="term" value="F:hydrolase activity, hydrolyzing O-glycosyl compounds"/>
    <property type="evidence" value="ECO:0007669"/>
    <property type="project" value="InterPro"/>
</dbReference>
<evidence type="ECO:0000259" key="7">
    <source>
        <dbReference type="Pfam" id="PF18565"/>
    </source>
</evidence>
<accession>A0A3P3U2M1</accession>